<dbReference type="Gene3D" id="2.160.20.10">
    <property type="entry name" value="Single-stranded right-handed beta-helix, Pectin lyase-like"/>
    <property type="match status" value="2"/>
</dbReference>
<protein>
    <submittedName>
        <fullName evidence="6">Filamentous hemagglutinin family N-terminal domain-containing protein</fullName>
    </submittedName>
</protein>
<evidence type="ECO:0000313" key="7">
    <source>
        <dbReference type="Proteomes" id="UP000198744"/>
    </source>
</evidence>
<keyword evidence="4" id="KW-0812">Transmembrane</keyword>
<reference evidence="6 7" key="1">
    <citation type="submission" date="2016-10" db="EMBL/GenBank/DDBJ databases">
        <authorList>
            <person name="de Groot N.N."/>
        </authorList>
    </citation>
    <scope>NUCLEOTIDE SEQUENCE [LARGE SCALE GENOMIC DNA]</scope>
    <source>
        <strain evidence="6 7">DSM 8423</strain>
    </source>
</reference>
<evidence type="ECO:0000259" key="5">
    <source>
        <dbReference type="SMART" id="SM00912"/>
    </source>
</evidence>
<dbReference type="PANTHER" id="PTHR12338">
    <property type="entry name" value="AUTOTRANSPORTER"/>
    <property type="match status" value="1"/>
</dbReference>
<proteinExistence type="predicted"/>
<keyword evidence="2" id="KW-0964">Secreted</keyword>
<evidence type="ECO:0000256" key="2">
    <source>
        <dbReference type="ARBA" id="ARBA00022525"/>
    </source>
</evidence>
<keyword evidence="4" id="KW-0472">Membrane</keyword>
<dbReference type="SMART" id="SM00912">
    <property type="entry name" value="Haemagg_act"/>
    <property type="match status" value="1"/>
</dbReference>
<dbReference type="Pfam" id="PF18886">
    <property type="entry name" value="DUF5649"/>
    <property type="match status" value="5"/>
</dbReference>
<dbReference type="Pfam" id="PF05860">
    <property type="entry name" value="TPS"/>
    <property type="match status" value="1"/>
</dbReference>
<dbReference type="EMBL" id="FOBS01000023">
    <property type="protein sequence ID" value="SEM56982.1"/>
    <property type="molecule type" value="Genomic_DNA"/>
</dbReference>
<dbReference type="NCBIfam" id="TIGR01901">
    <property type="entry name" value="adhes_NPXG"/>
    <property type="match status" value="1"/>
</dbReference>
<dbReference type="GO" id="GO:0005576">
    <property type="term" value="C:extracellular region"/>
    <property type="evidence" value="ECO:0007669"/>
    <property type="project" value="UniProtKB-SubCell"/>
</dbReference>
<evidence type="ECO:0000313" key="6">
    <source>
        <dbReference type="EMBL" id="SEM56982.1"/>
    </source>
</evidence>
<dbReference type="InterPro" id="IPR008638">
    <property type="entry name" value="FhaB/CdiA-like_TPS"/>
</dbReference>
<dbReference type="InterPro" id="IPR043709">
    <property type="entry name" value="DUF5649"/>
</dbReference>
<dbReference type="Proteomes" id="UP000198744">
    <property type="component" value="Unassembled WGS sequence"/>
</dbReference>
<evidence type="ECO:0000256" key="3">
    <source>
        <dbReference type="ARBA" id="ARBA00022729"/>
    </source>
</evidence>
<feature type="transmembrane region" description="Helical" evidence="4">
    <location>
        <begin position="42"/>
        <end position="62"/>
    </location>
</feature>
<keyword evidence="3" id="KW-0732">Signal</keyword>
<dbReference type="SUPFAM" id="SSF51126">
    <property type="entry name" value="Pectin lyase-like"/>
    <property type="match status" value="1"/>
</dbReference>
<name>A0A1H7ZEJ7_9BACT</name>
<feature type="domain" description="Filamentous haemagglutinin FhaB/tRNA nuclease CdiA-like TPS" evidence="5">
    <location>
        <begin position="59"/>
        <end position="172"/>
    </location>
</feature>
<dbReference type="InterPro" id="IPR050909">
    <property type="entry name" value="Bact_Autotransporter_VF"/>
</dbReference>
<dbReference type="PANTHER" id="PTHR12338:SF8">
    <property type="entry name" value="HEME_HEMOPEXIN-BINDING PROTEIN"/>
    <property type="match status" value="1"/>
</dbReference>
<organism evidence="6 7">
    <name type="scientific">Syntrophus gentianae</name>
    <dbReference type="NCBI Taxonomy" id="43775"/>
    <lineage>
        <taxon>Bacteria</taxon>
        <taxon>Pseudomonadati</taxon>
        <taxon>Thermodesulfobacteriota</taxon>
        <taxon>Syntrophia</taxon>
        <taxon>Syntrophales</taxon>
        <taxon>Syntrophaceae</taxon>
        <taxon>Syntrophus</taxon>
    </lineage>
</organism>
<dbReference type="InterPro" id="IPR013517">
    <property type="entry name" value="FG-GAP"/>
</dbReference>
<dbReference type="SMART" id="SM00191">
    <property type="entry name" value="Int_alpha"/>
    <property type="match status" value="5"/>
</dbReference>
<dbReference type="RefSeq" id="WP_175476544.1">
    <property type="nucleotide sequence ID" value="NZ_FOBS01000023.1"/>
</dbReference>
<evidence type="ECO:0000256" key="4">
    <source>
        <dbReference type="SAM" id="Phobius"/>
    </source>
</evidence>
<dbReference type="InterPro" id="IPR012334">
    <property type="entry name" value="Pectin_lyas_fold"/>
</dbReference>
<dbReference type="STRING" id="43775.SAMN04489760_1236"/>
<accession>A0A1H7ZEJ7</accession>
<gene>
    <name evidence="6" type="ORF">SAMN04489760_1236</name>
</gene>
<dbReference type="Pfam" id="PF14312">
    <property type="entry name" value="FG-GAP_2"/>
    <property type="match status" value="2"/>
</dbReference>
<comment type="subcellular location">
    <subcellularLocation>
        <location evidence="1">Secreted</location>
    </subcellularLocation>
</comment>
<dbReference type="InterPro" id="IPR013519">
    <property type="entry name" value="Int_alpha_beta-p"/>
</dbReference>
<keyword evidence="7" id="KW-1185">Reference proteome</keyword>
<dbReference type="InterPro" id="IPR011050">
    <property type="entry name" value="Pectin_lyase_fold/virulence"/>
</dbReference>
<sequence>MKQAERNLELQRKERIRRSRTVALDVSQQYQDAIRQTGKKGALALGAATLATVLLTGSAYALPKGEQVKAGSSTFSRPNAATLHITQSTKKSIINWQGYSIAAGESVKYIQPSSSAISLNRVTGSDPSALYGSLSANGQVWVINPNGLLVGPNARINVGGFLASTLGLSDQDFLTGNYCFRGDASVGSILNSGEIQGGFVALVSPSITNEGTIQASRGTVALASGDQVTLNFAGNDLVGFVVDLGTTSSSGISNTGILSGNSVVLTAKGASDVVRNVVNNTGVIEARAIEERNGEIVLSGDGVMSTGLVDASGKQGGTIQIDGEFVALGGTITADGRTQGGSILVNSSGILSLADRVQARGLKGTGGQVTYFSAGQTLETSTSVTDVSGKKDGGSIQLEAQGGLLSSGTYLASGGTGLGGRIDLSGYSVRLISTTMDASGWTQGGLVRIGGAFQGGKDPDPSKTYNDGFLTRWGTLNEISNAEKVFVNDTTAIDLSADAPKSSGGTVVIWSNAETTMLGRVAASGQTSGGYVEVSSADQLRQADILKIDTGKGGELLLDPKNIVIGDNDDIGNWSYQGILGKGYIFGKNVNVVNLESMDQFGESVSLNGVGNRLAVGAKEDSGGDVFNLWGGAVYLFSFTDTNFNGGTLQGIIGKGYAGGKNVNVTNLDWKDYFGESVSLNGAGNRLAVGVQRDNGYSNSTYETGAVYLFSFSDTNFTSGSLQGILGKNYTGGKNVNVTNLEDSDYFGESVSLNGAGNRLAVGAYGDDGYGNSVSGSGAVYLFSFSDTNFTGGSLKGILGKGYTGGKNMTVANLEGDDTFGRSVSLNDAGNRLAVGAQYDEGYGNSSNLGTGAVYLFSFTDTNFNGGSLQGIIGKDYTGGKNMTVANLEHSDYFGASVSLNGAGDRLAVGAEYDKGYGNSSYYGTGAVYLFSFTDTNFNGGSLQGIIGKGYTGGKNVDVAHLYADQFGHSVSLNGAGDRLIVGAPCDEGSDHSADYAGAAYLFSWTSSKAPVKNYAYSDSSNQKVTLLNSDIATWLNGGSNMTLQANNDITLNAPITVNNATGNGGALTLAAGRSLILNGNITTDNGNLILTANDTLANGVVNAYRDAGTAVISQASGTSINAGAGAVTITLRDGNGKTYTTSGDITLSGITAATLNVTNAGLTAGSDILQNGGSIKVTGTTKLAAGTNNIALNRSTNNFSTVAGKGKNITLVDANGLNLYTTTASGNLKVIATGNISDSGKIAVTGTATLNSGAYDIALNTSTNNFSTVAGMGRNVTLVDANGLNLYTTTASGNLKVIATGNISDSGKIAVTGTATLNSGAYDIALNTSTNNFSTVAGMGRNVTLVDANALNLYTTKASGKLNVKATGNITDSGKIAVTGTTTLNAGTSDIVLNTSTNDFSKIAVTAGRNFTLVDANALKLGVSTLSGTVGISSHGTLTLLGDLNAGANKVKLNAGTGAIDGAYTVTAGDVTLSGATIGTVAHPTINASGLLTLTATSTVNGISANLLGPTDLDVVVNSAPGKVLLNGKVIYP</sequence>
<keyword evidence="4" id="KW-1133">Transmembrane helix</keyword>
<evidence type="ECO:0000256" key="1">
    <source>
        <dbReference type="ARBA" id="ARBA00004613"/>
    </source>
</evidence>